<proteinExistence type="predicted"/>
<name>A0A494YYG1_9BACI</name>
<sequence>MSSKFFLAIGISILLTSSNFNPIISQEYINKQNEGIPSYAKWGRLAMQETKAKYPNDQIVDYLHIGSERKGETTIEKFKLWLKGTDKEFGVFIDIEFNTKTEEVLSVTFTETDR</sequence>
<dbReference type="OrthoDB" id="2377048at2"/>
<reference evidence="1 2" key="1">
    <citation type="journal article" date="2015" name="Antonie Van Leeuwenhoek">
        <title>Oceanobacillus bengalensis sp. nov., a bacterium isolated from seawater of the Bay of Bengal.</title>
        <authorList>
            <person name="Yongchang O."/>
            <person name="Xiang W."/>
            <person name="Wang G."/>
        </authorList>
    </citation>
    <scope>NUCLEOTIDE SEQUENCE [LARGE SCALE GENOMIC DNA]</scope>
    <source>
        <strain evidence="1 2">MCCC 1K00260</strain>
    </source>
</reference>
<keyword evidence="2" id="KW-1185">Reference proteome</keyword>
<protein>
    <submittedName>
        <fullName evidence="1">DUF3889 domain-containing protein</fullName>
    </submittedName>
</protein>
<accession>A0A494YYG1</accession>
<gene>
    <name evidence="1" type="ORF">D8M05_10725</name>
</gene>
<comment type="caution">
    <text evidence="1">The sequence shown here is derived from an EMBL/GenBank/DDBJ whole genome shotgun (WGS) entry which is preliminary data.</text>
</comment>
<evidence type="ECO:0000313" key="2">
    <source>
        <dbReference type="Proteomes" id="UP000281813"/>
    </source>
</evidence>
<dbReference type="Pfam" id="PF13028">
    <property type="entry name" value="DUF3889"/>
    <property type="match status" value="1"/>
</dbReference>
<evidence type="ECO:0000313" key="1">
    <source>
        <dbReference type="EMBL" id="RKQ15199.1"/>
    </source>
</evidence>
<dbReference type="InterPro" id="IPR024987">
    <property type="entry name" value="DUF3889"/>
</dbReference>
<dbReference type="EMBL" id="RBZO01000015">
    <property type="protein sequence ID" value="RKQ15199.1"/>
    <property type="molecule type" value="Genomic_DNA"/>
</dbReference>
<organism evidence="1 2">
    <name type="scientific">Oceanobacillus bengalensis</name>
    <dbReference type="NCBI Taxonomy" id="1435466"/>
    <lineage>
        <taxon>Bacteria</taxon>
        <taxon>Bacillati</taxon>
        <taxon>Bacillota</taxon>
        <taxon>Bacilli</taxon>
        <taxon>Bacillales</taxon>
        <taxon>Bacillaceae</taxon>
        <taxon>Oceanobacillus</taxon>
    </lineage>
</organism>
<dbReference type="Proteomes" id="UP000281813">
    <property type="component" value="Unassembled WGS sequence"/>
</dbReference>
<dbReference type="RefSeq" id="WP_121131635.1">
    <property type="nucleotide sequence ID" value="NZ_JBHUFK010000036.1"/>
</dbReference>
<dbReference type="AlphaFoldDB" id="A0A494YYG1"/>
<dbReference type="Gene3D" id="3.10.450.390">
    <property type="entry name" value="Protein of unknown function DUF3889"/>
    <property type="match status" value="1"/>
</dbReference>